<dbReference type="SUPFAM" id="SSF51197">
    <property type="entry name" value="Clavaminate synthase-like"/>
    <property type="match status" value="1"/>
</dbReference>
<proteinExistence type="inferred from homology"/>
<accession>A0A889IR29</accession>
<keyword evidence="6" id="KW-1185">Reference proteome</keyword>
<evidence type="ECO:0000256" key="3">
    <source>
        <dbReference type="ARBA" id="ARBA00023002"/>
    </source>
</evidence>
<name>A0A889IR29_9CAUD</name>
<comment type="similarity">
    <text evidence="1">Belongs to the aspartyl/asparaginyl beta-hydroxylase family.</text>
</comment>
<dbReference type="EMBL" id="MW460249">
    <property type="protein sequence ID" value="QRE00629.1"/>
    <property type="molecule type" value="Genomic_DNA"/>
</dbReference>
<dbReference type="InterPro" id="IPR051821">
    <property type="entry name" value="Asp/Asn_beta-hydroxylase"/>
</dbReference>
<reference evidence="5" key="1">
    <citation type="submission" date="2021-01" db="EMBL/GenBank/DDBJ databases">
        <authorList>
            <person name="Ben Porat S."/>
            <person name="Alkalay-Oren S."/>
            <person name="Coppenhagen-Glazer S."/>
            <person name="Hazan R."/>
        </authorList>
    </citation>
    <scope>NUCLEOTIDE SEQUENCE</scope>
</reference>
<protein>
    <recommendedName>
        <fullName evidence="4">Aspartyl/asparaginy/proline hydroxylase domain-containing protein</fullName>
    </recommendedName>
</protein>
<feature type="domain" description="Aspartyl/asparaginy/proline hydroxylase" evidence="4">
    <location>
        <begin position="32"/>
        <end position="181"/>
    </location>
</feature>
<dbReference type="GO" id="GO:0051213">
    <property type="term" value="F:dioxygenase activity"/>
    <property type="evidence" value="ECO:0007669"/>
    <property type="project" value="UniProtKB-KW"/>
</dbReference>
<organism evidence="5 6">
    <name type="scientific">Pseudomonas phage Itty13</name>
    <dbReference type="NCBI Taxonomy" id="2805750"/>
    <lineage>
        <taxon>Viruses</taxon>
        <taxon>Duplodnaviria</taxon>
        <taxon>Heunggongvirae</taxon>
        <taxon>Uroviricota</taxon>
        <taxon>Caudoviricetes</taxon>
        <taxon>Ittyvirus</taxon>
        <taxon>Ittyvirus itty13</taxon>
    </lineage>
</organism>
<dbReference type="GeneID" id="77947896"/>
<dbReference type="PANTHER" id="PTHR46332:SF5">
    <property type="entry name" value="ASPARTATE BETA-HYDROXYLASE DOMAIN CONTAINING 2"/>
    <property type="match status" value="1"/>
</dbReference>
<sequence>MDAAYAMGKRRKRRLREIWRPPGGDMFLFVDDFPAIRSLAGQLQAQADQLRQFAENASRSFMEWPEPLHGGGWDVFALKWQGEVVLPVIELFPWLARALVFNAGFSRLAPGTVIVPHVGYTSDVLRLHLGLDCPPGASITVGEETREWRDGEVLLFDDTLLHSARNDGDRDRLILLVDVKKSGH</sequence>
<evidence type="ECO:0000313" key="6">
    <source>
        <dbReference type="Proteomes" id="UP000610026"/>
    </source>
</evidence>
<dbReference type="Proteomes" id="UP000610026">
    <property type="component" value="Segment"/>
</dbReference>
<dbReference type="Pfam" id="PF05118">
    <property type="entry name" value="Asp_Arg_Hydrox"/>
    <property type="match status" value="1"/>
</dbReference>
<dbReference type="InterPro" id="IPR027443">
    <property type="entry name" value="IPNS-like_sf"/>
</dbReference>
<evidence type="ECO:0000259" key="4">
    <source>
        <dbReference type="Pfam" id="PF05118"/>
    </source>
</evidence>
<dbReference type="InterPro" id="IPR007803">
    <property type="entry name" value="Asp/Arg/Pro-Hydrxlase"/>
</dbReference>
<evidence type="ECO:0000256" key="2">
    <source>
        <dbReference type="ARBA" id="ARBA00022964"/>
    </source>
</evidence>
<dbReference type="RefSeq" id="YP_010671642.1">
    <property type="nucleotide sequence ID" value="NC_070969.1"/>
</dbReference>
<dbReference type="PANTHER" id="PTHR46332">
    <property type="entry name" value="ASPARTATE BETA-HYDROXYLASE DOMAIN-CONTAINING PROTEIN 2"/>
    <property type="match status" value="1"/>
</dbReference>
<evidence type="ECO:0000313" key="5">
    <source>
        <dbReference type="EMBL" id="QRE00629.1"/>
    </source>
</evidence>
<evidence type="ECO:0000256" key="1">
    <source>
        <dbReference type="ARBA" id="ARBA00007730"/>
    </source>
</evidence>
<dbReference type="Gene3D" id="2.60.120.330">
    <property type="entry name" value="B-lactam Antibiotic, Isopenicillin N Synthase, Chain"/>
    <property type="match status" value="1"/>
</dbReference>
<dbReference type="KEGG" id="vg:77947896"/>
<keyword evidence="2" id="KW-0223">Dioxygenase</keyword>
<keyword evidence="3" id="KW-0560">Oxidoreductase</keyword>